<reference evidence="1" key="1">
    <citation type="journal article" date="2021" name="Proc. Natl. Acad. Sci. U.S.A.">
        <title>A Catalog of Tens of Thousands of Viruses from Human Metagenomes Reveals Hidden Associations with Chronic Diseases.</title>
        <authorList>
            <person name="Tisza M.J."/>
            <person name="Buck C.B."/>
        </authorList>
    </citation>
    <scope>NUCLEOTIDE SEQUENCE</scope>
    <source>
        <strain evidence="1">CtvyM23</strain>
    </source>
</reference>
<protein>
    <submittedName>
        <fullName evidence="1">Uncharacterized protein</fullName>
    </submittedName>
</protein>
<sequence>MRFDTFFVSIKAVFFTTLIDTALQNKAVSLYLRC</sequence>
<evidence type="ECO:0000313" key="1">
    <source>
        <dbReference type="EMBL" id="DAD81833.1"/>
    </source>
</evidence>
<accession>A0A8S5MHM3</accession>
<name>A0A8S5MHM3_9CAUD</name>
<organism evidence="1">
    <name type="scientific">Siphoviridae sp. ctvyM23</name>
    <dbReference type="NCBI Taxonomy" id="2826514"/>
    <lineage>
        <taxon>Viruses</taxon>
        <taxon>Duplodnaviria</taxon>
        <taxon>Heunggongvirae</taxon>
        <taxon>Uroviricota</taxon>
        <taxon>Caudoviricetes</taxon>
    </lineage>
</organism>
<dbReference type="EMBL" id="BK014908">
    <property type="protein sequence ID" value="DAD81833.1"/>
    <property type="molecule type" value="Genomic_DNA"/>
</dbReference>
<proteinExistence type="predicted"/>